<evidence type="ECO:0000256" key="1">
    <source>
        <dbReference type="SAM" id="Phobius"/>
    </source>
</evidence>
<dbReference type="Gene3D" id="1.10.760.10">
    <property type="entry name" value="Cytochrome c-like domain"/>
    <property type="match status" value="1"/>
</dbReference>
<gene>
    <name evidence="2" type="ORF">DFQ03_0070</name>
</gene>
<feature type="transmembrane region" description="Helical" evidence="1">
    <location>
        <begin position="20"/>
        <end position="39"/>
    </location>
</feature>
<protein>
    <recommendedName>
        <fullName evidence="4">Sulfite dehydrogenase (Cytochrome) subunit SorB</fullName>
    </recommendedName>
</protein>
<dbReference type="OrthoDB" id="9805828at2"/>
<organism evidence="2 3">
    <name type="scientific">Maribacter caenipelagi</name>
    <dbReference type="NCBI Taxonomy" id="1447781"/>
    <lineage>
        <taxon>Bacteria</taxon>
        <taxon>Pseudomonadati</taxon>
        <taxon>Bacteroidota</taxon>
        <taxon>Flavobacteriia</taxon>
        <taxon>Flavobacteriales</taxon>
        <taxon>Flavobacteriaceae</taxon>
        <taxon>Maribacter</taxon>
    </lineage>
</organism>
<reference evidence="2 3" key="1">
    <citation type="submission" date="2019-03" db="EMBL/GenBank/DDBJ databases">
        <title>Genomic Encyclopedia of Type Strains, Phase III (KMG-III): the genomes of soil and plant-associated and newly described type strains.</title>
        <authorList>
            <person name="Whitman W."/>
        </authorList>
    </citation>
    <scope>NUCLEOTIDE SEQUENCE [LARGE SCALE GENOMIC DNA]</scope>
    <source>
        <strain evidence="2 3">CECT 8455</strain>
    </source>
</reference>
<dbReference type="InterPro" id="IPR036909">
    <property type="entry name" value="Cyt_c-like_dom_sf"/>
</dbReference>
<dbReference type="GO" id="GO:0009055">
    <property type="term" value="F:electron transfer activity"/>
    <property type="evidence" value="ECO:0007669"/>
    <property type="project" value="InterPro"/>
</dbReference>
<comment type="caution">
    <text evidence="2">The sequence shown here is derived from an EMBL/GenBank/DDBJ whole genome shotgun (WGS) entry which is preliminary data.</text>
</comment>
<dbReference type="RefSeq" id="WP_133671054.1">
    <property type="nucleotide sequence ID" value="NZ_SNZW01000001.1"/>
</dbReference>
<keyword evidence="1" id="KW-0472">Membrane</keyword>
<dbReference type="Proteomes" id="UP000295274">
    <property type="component" value="Unassembled WGS sequence"/>
</dbReference>
<evidence type="ECO:0000313" key="2">
    <source>
        <dbReference type="EMBL" id="TDS20817.1"/>
    </source>
</evidence>
<evidence type="ECO:0008006" key="4">
    <source>
        <dbReference type="Google" id="ProtNLM"/>
    </source>
</evidence>
<keyword evidence="1" id="KW-1133">Transmembrane helix</keyword>
<accession>A0A4R7DHY4</accession>
<sequence>MKKQNHDKLKNDFKELYKKFILASIVIAIVGIGLLYFIFDFSLSIFNSNEPETEIVEIPVEIPVEDDFDKIENGIHIKTGFIEAPGMMETIQNCTNCHSSKLVIQNRMNAERWKSTIKWMQETQNLWDLGANETVIIKYLVTNYPPKKVGRRAVLKDIEWYRLEE</sequence>
<name>A0A4R7DHY4_9FLAO</name>
<dbReference type="AlphaFoldDB" id="A0A4R7DHY4"/>
<evidence type="ECO:0000313" key="3">
    <source>
        <dbReference type="Proteomes" id="UP000295274"/>
    </source>
</evidence>
<keyword evidence="3" id="KW-1185">Reference proteome</keyword>
<dbReference type="EMBL" id="SNZW01000001">
    <property type="protein sequence ID" value="TDS20817.1"/>
    <property type="molecule type" value="Genomic_DNA"/>
</dbReference>
<dbReference type="GO" id="GO:0020037">
    <property type="term" value="F:heme binding"/>
    <property type="evidence" value="ECO:0007669"/>
    <property type="project" value="InterPro"/>
</dbReference>
<proteinExistence type="predicted"/>
<keyword evidence="1" id="KW-0812">Transmembrane</keyword>